<dbReference type="EMBL" id="JAGXOE010000212">
    <property type="protein sequence ID" value="MBS4104491.1"/>
    <property type="molecule type" value="Genomic_DNA"/>
</dbReference>
<reference evidence="2 3" key="1">
    <citation type="submission" date="2021-04" db="EMBL/GenBank/DDBJ databases">
        <title>Whole genome sequence analysis of a thiophenic sulfur metabolizing bacteria.</title>
        <authorList>
            <person name="Akhtar N."/>
            <person name="Akram J."/>
            <person name="Aslam A."/>
        </authorList>
    </citation>
    <scope>NUCLEOTIDE SEQUENCE [LARGE SCALE GENOMIC DNA]</scope>
    <source>
        <strain evidence="2 3">3OW</strain>
    </source>
</reference>
<proteinExistence type="predicted"/>
<keyword evidence="1" id="KW-0472">Membrane</keyword>
<gene>
    <name evidence="2" type="ORF">KFZ73_25085</name>
</gene>
<sequence length="145" mass="15800">MTGAEPRPRKVRRYVAGAAAVILILVAGVVIRTTWSESDKRSAIEWSGLSAYVSPGDIAWLESRSAPDGQTYRYFARIPASRMSPEALGRAATDDHFLLRDEIRVDGVSDVVYRTISYFRNSAELAGREVALVVGVSNSLRALAG</sequence>
<keyword evidence="3" id="KW-1185">Reference proteome</keyword>
<keyword evidence="1" id="KW-1133">Transmembrane helix</keyword>
<keyword evidence="1" id="KW-0812">Transmembrane</keyword>
<evidence type="ECO:0000256" key="1">
    <source>
        <dbReference type="SAM" id="Phobius"/>
    </source>
</evidence>
<dbReference type="Proteomes" id="UP000676853">
    <property type="component" value="Unassembled WGS sequence"/>
</dbReference>
<protein>
    <submittedName>
        <fullName evidence="2">Uncharacterized protein</fullName>
    </submittedName>
</protein>
<evidence type="ECO:0000313" key="3">
    <source>
        <dbReference type="Proteomes" id="UP000676853"/>
    </source>
</evidence>
<evidence type="ECO:0000313" key="2">
    <source>
        <dbReference type="EMBL" id="MBS4104491.1"/>
    </source>
</evidence>
<comment type="caution">
    <text evidence="2">The sequence shown here is derived from an EMBL/GenBank/DDBJ whole genome shotgun (WGS) entry which is preliminary data.</text>
</comment>
<accession>A0ABS5NJM9</accession>
<name>A0ABS5NJM9_TSUPA</name>
<feature type="transmembrane region" description="Helical" evidence="1">
    <location>
        <begin position="14"/>
        <end position="31"/>
    </location>
</feature>
<dbReference type="RefSeq" id="WP_212555502.1">
    <property type="nucleotide sequence ID" value="NZ_JAGXOE010000212.1"/>
</dbReference>
<organism evidence="2 3">
    <name type="scientific">Tsukamurella paurometabola</name>
    <name type="common">Corynebacterium paurometabolum</name>
    <dbReference type="NCBI Taxonomy" id="2061"/>
    <lineage>
        <taxon>Bacteria</taxon>
        <taxon>Bacillati</taxon>
        <taxon>Actinomycetota</taxon>
        <taxon>Actinomycetes</taxon>
        <taxon>Mycobacteriales</taxon>
        <taxon>Tsukamurellaceae</taxon>
        <taxon>Tsukamurella</taxon>
    </lineage>
</organism>